<organism evidence="3 4">
    <name type="scientific">Eilatimonas milleporae</name>
    <dbReference type="NCBI Taxonomy" id="911205"/>
    <lineage>
        <taxon>Bacteria</taxon>
        <taxon>Pseudomonadati</taxon>
        <taxon>Pseudomonadota</taxon>
        <taxon>Alphaproteobacteria</taxon>
        <taxon>Kordiimonadales</taxon>
        <taxon>Kordiimonadaceae</taxon>
        <taxon>Eilatimonas</taxon>
    </lineage>
</organism>
<dbReference type="InterPro" id="IPR036465">
    <property type="entry name" value="vWFA_dom_sf"/>
</dbReference>
<evidence type="ECO:0000259" key="2">
    <source>
        <dbReference type="PROSITE" id="PS50234"/>
    </source>
</evidence>
<dbReference type="Pfam" id="PF13400">
    <property type="entry name" value="Tad"/>
    <property type="match status" value="1"/>
</dbReference>
<dbReference type="RefSeq" id="WP_121937656.1">
    <property type="nucleotide sequence ID" value="NZ_REFR01000009.1"/>
</dbReference>
<dbReference type="AlphaFoldDB" id="A0A3M0CV61"/>
<keyword evidence="1" id="KW-0812">Transmembrane</keyword>
<dbReference type="Proteomes" id="UP000271227">
    <property type="component" value="Unassembled WGS sequence"/>
</dbReference>
<protein>
    <submittedName>
        <fullName evidence="3">Flp pilus assembly protein TadG</fullName>
    </submittedName>
</protein>
<dbReference type="InterPro" id="IPR002035">
    <property type="entry name" value="VWF_A"/>
</dbReference>
<reference evidence="3 4" key="1">
    <citation type="submission" date="2018-10" db="EMBL/GenBank/DDBJ databases">
        <title>Genomic Encyclopedia of Archaeal and Bacterial Type Strains, Phase II (KMG-II): from individual species to whole genera.</title>
        <authorList>
            <person name="Goeker M."/>
        </authorList>
    </citation>
    <scope>NUCLEOTIDE SEQUENCE [LARGE SCALE GENOMIC DNA]</scope>
    <source>
        <strain evidence="3 4">DSM 25217</strain>
    </source>
</reference>
<evidence type="ECO:0000313" key="4">
    <source>
        <dbReference type="Proteomes" id="UP000271227"/>
    </source>
</evidence>
<dbReference type="PROSITE" id="PS50234">
    <property type="entry name" value="VWFA"/>
    <property type="match status" value="1"/>
</dbReference>
<accession>A0A3M0CV61</accession>
<name>A0A3M0CV61_9PROT</name>
<feature type="transmembrane region" description="Helical" evidence="1">
    <location>
        <begin position="29"/>
        <end position="48"/>
    </location>
</feature>
<dbReference type="OrthoDB" id="7522752at2"/>
<comment type="caution">
    <text evidence="3">The sequence shown here is derived from an EMBL/GenBank/DDBJ whole genome shotgun (WGS) entry which is preliminary data.</text>
</comment>
<dbReference type="InParanoid" id="A0A3M0CV61"/>
<dbReference type="InterPro" id="IPR028087">
    <property type="entry name" value="Tad_N"/>
</dbReference>
<sequence length="498" mass="54615">MRLRQNSPAGWTGVLRALSRLRADTGGSLLPMIALGMMMLSGMAGLAVDGVRIFYVKDVLQKSLDAAGLAAGRSFSPNAMRQNAETIFHANFNSSGRIARIGRVNVRFSPGNRNIEVSADATVATTFMALFGVDEVTFSASTEIFRSTRGIELVLVMDNTGSMRAGGRMDAMKQAARDLVNIVYDNEDYQDNLWVGVVPYTATVNIGNGTPRRQWLVQPGDGDDIVRLLALDGTYAPTIWKGCVLAREDGEDETDTPPAEAAFDPFLYEDADDNNWIRGSDGASIYDLDERNEAQNDGRGPNLGCGPAITPLNASRQRILSAIDEMLPWHRGGTTSNLGLAWGWRVISPRWRGLWGSGTPSNLPLAYDTAFMEKVVVILTDGQNQFFDWRGHDENGGVGPGGSDYTAYGRLETFGFSNRNAARAEIDRRFARICTAMKRQDITVFTITFGASTDSETRRLYEDCASDPGFYFDAPSTETLQDSFIRIGEELAELRVSR</sequence>
<keyword evidence="1" id="KW-0472">Membrane</keyword>
<dbReference type="SUPFAM" id="SSF53300">
    <property type="entry name" value="vWA-like"/>
    <property type="match status" value="1"/>
</dbReference>
<proteinExistence type="predicted"/>
<feature type="domain" description="VWFA" evidence="2">
    <location>
        <begin position="152"/>
        <end position="491"/>
    </location>
</feature>
<keyword evidence="1" id="KW-1133">Transmembrane helix</keyword>
<keyword evidence="4" id="KW-1185">Reference proteome</keyword>
<dbReference type="Gene3D" id="3.40.50.410">
    <property type="entry name" value="von Willebrand factor, type A domain"/>
    <property type="match status" value="2"/>
</dbReference>
<evidence type="ECO:0000256" key="1">
    <source>
        <dbReference type="SAM" id="Phobius"/>
    </source>
</evidence>
<evidence type="ECO:0000313" key="3">
    <source>
        <dbReference type="EMBL" id="RMB12490.1"/>
    </source>
</evidence>
<dbReference type="EMBL" id="REFR01000009">
    <property type="protein sequence ID" value="RMB12490.1"/>
    <property type="molecule type" value="Genomic_DNA"/>
</dbReference>
<gene>
    <name evidence="3" type="ORF">BXY39_0988</name>
</gene>